<evidence type="ECO:0000313" key="1">
    <source>
        <dbReference type="EMBL" id="KAK5578676.1"/>
    </source>
</evidence>
<comment type="caution">
    <text evidence="1">The sequence shown here is derived from an EMBL/GenBank/DDBJ whole genome shotgun (WGS) entry which is preliminary data.</text>
</comment>
<name>A0AAN7YTY0_9MYCE</name>
<gene>
    <name evidence="1" type="ORF">RB653_008349</name>
</gene>
<dbReference type="Proteomes" id="UP001344447">
    <property type="component" value="Unassembled WGS sequence"/>
</dbReference>
<proteinExistence type="predicted"/>
<reference evidence="1 2" key="1">
    <citation type="submission" date="2023-11" db="EMBL/GenBank/DDBJ databases">
        <title>Dfirmibasis_genome.</title>
        <authorList>
            <person name="Edelbroek B."/>
            <person name="Kjellin J."/>
            <person name="Jerlstrom-Hultqvist J."/>
            <person name="Soderbom F."/>
        </authorList>
    </citation>
    <scope>NUCLEOTIDE SEQUENCE [LARGE SCALE GENOMIC DNA]</scope>
    <source>
        <strain evidence="1 2">TNS-C-14</strain>
    </source>
</reference>
<dbReference type="EMBL" id="JAVFKY010000003">
    <property type="protein sequence ID" value="KAK5578676.1"/>
    <property type="molecule type" value="Genomic_DNA"/>
</dbReference>
<protein>
    <submittedName>
        <fullName evidence="1">Uncharacterized protein</fullName>
    </submittedName>
</protein>
<sequence length="271" mass="31281">MIDRYKITLNKQNLSTSNIQIINSFFEVSNITGSNSSSIPFHFEFKQNKLSFIVISQNEIQELNNINVGINDNKIIELDKRLKQFNGYNEINKNEGFIIIESLIGNTLTFGNKKINNSDTSNNYGNSMTKEFNKFQMNYLFYNFKFLFSLSQTETFEIMIKCLEESNQPSTFSLRKNPKTITDSLFLKNEKIKLLYSIDSLKNSECQFLLFGDREIASILETIEKQRNKFINATTTINSKNNGSGNNDSNGDEIDKSILSVYRFLQNDSRI</sequence>
<evidence type="ECO:0000313" key="2">
    <source>
        <dbReference type="Proteomes" id="UP001344447"/>
    </source>
</evidence>
<accession>A0AAN7YTY0</accession>
<keyword evidence="2" id="KW-1185">Reference proteome</keyword>
<dbReference type="AlphaFoldDB" id="A0AAN7YTY0"/>
<organism evidence="1 2">
    <name type="scientific">Dictyostelium firmibasis</name>
    <dbReference type="NCBI Taxonomy" id="79012"/>
    <lineage>
        <taxon>Eukaryota</taxon>
        <taxon>Amoebozoa</taxon>
        <taxon>Evosea</taxon>
        <taxon>Eumycetozoa</taxon>
        <taxon>Dictyostelia</taxon>
        <taxon>Dictyosteliales</taxon>
        <taxon>Dictyosteliaceae</taxon>
        <taxon>Dictyostelium</taxon>
    </lineage>
</organism>